<keyword evidence="6 7" id="KW-0472">Membrane</keyword>
<dbReference type="PANTHER" id="PTHR23513:SF11">
    <property type="entry name" value="STAPHYLOFERRIN A TRANSPORTER"/>
    <property type="match status" value="1"/>
</dbReference>
<dbReference type="Gene3D" id="1.20.1250.20">
    <property type="entry name" value="MFS general substrate transporter like domains"/>
    <property type="match status" value="1"/>
</dbReference>
<dbReference type="Pfam" id="PF05977">
    <property type="entry name" value="MFS_3"/>
    <property type="match status" value="1"/>
</dbReference>
<gene>
    <name evidence="9" type="ORF">HRJ53_04355</name>
</gene>
<feature type="domain" description="Major facilitator superfamily (MFS) profile" evidence="8">
    <location>
        <begin position="75"/>
        <end position="291"/>
    </location>
</feature>
<feature type="transmembrane region" description="Helical" evidence="7">
    <location>
        <begin position="205"/>
        <end position="227"/>
    </location>
</feature>
<evidence type="ECO:0000256" key="7">
    <source>
        <dbReference type="SAM" id="Phobius"/>
    </source>
</evidence>
<feature type="transmembrane region" description="Helical" evidence="7">
    <location>
        <begin position="33"/>
        <end position="54"/>
    </location>
</feature>
<dbReference type="GO" id="GO:0005886">
    <property type="term" value="C:plasma membrane"/>
    <property type="evidence" value="ECO:0007669"/>
    <property type="project" value="UniProtKB-SubCell"/>
</dbReference>
<dbReference type="Proteomes" id="UP000567293">
    <property type="component" value="Unassembled WGS sequence"/>
</dbReference>
<feature type="transmembrane region" description="Helical" evidence="7">
    <location>
        <begin position="74"/>
        <end position="96"/>
    </location>
</feature>
<dbReference type="InterPro" id="IPR010290">
    <property type="entry name" value="TM_effector"/>
</dbReference>
<feature type="transmembrane region" description="Helical" evidence="7">
    <location>
        <begin position="170"/>
        <end position="193"/>
    </location>
</feature>
<evidence type="ECO:0000256" key="5">
    <source>
        <dbReference type="ARBA" id="ARBA00022989"/>
    </source>
</evidence>
<feature type="transmembrane region" description="Helical" evidence="7">
    <location>
        <begin position="233"/>
        <end position="252"/>
    </location>
</feature>
<evidence type="ECO:0000259" key="8">
    <source>
        <dbReference type="PROSITE" id="PS50850"/>
    </source>
</evidence>
<dbReference type="PROSITE" id="PS50850">
    <property type="entry name" value="MFS"/>
    <property type="match status" value="1"/>
</dbReference>
<evidence type="ECO:0000256" key="2">
    <source>
        <dbReference type="ARBA" id="ARBA00022448"/>
    </source>
</evidence>
<dbReference type="GO" id="GO:0022857">
    <property type="term" value="F:transmembrane transporter activity"/>
    <property type="evidence" value="ECO:0007669"/>
    <property type="project" value="InterPro"/>
</dbReference>
<keyword evidence="5 7" id="KW-1133">Transmembrane helix</keyword>
<organism evidence="9 10">
    <name type="scientific">Candidatus Acidiferrum panamense</name>
    <dbReference type="NCBI Taxonomy" id="2741543"/>
    <lineage>
        <taxon>Bacteria</taxon>
        <taxon>Pseudomonadati</taxon>
        <taxon>Acidobacteriota</taxon>
        <taxon>Terriglobia</taxon>
        <taxon>Candidatus Acidiferrales</taxon>
        <taxon>Candidatus Acidiferrum</taxon>
    </lineage>
</organism>
<reference evidence="9" key="1">
    <citation type="submission" date="2020-06" db="EMBL/GenBank/DDBJ databases">
        <title>Legume-microbial interactions unlock mineral nutrients during tropical forest succession.</title>
        <authorList>
            <person name="Epihov D.Z."/>
        </authorList>
    </citation>
    <scope>NUCLEOTIDE SEQUENCE [LARGE SCALE GENOMIC DNA]</scope>
    <source>
        <strain evidence="9">Pan2503</strain>
    </source>
</reference>
<proteinExistence type="predicted"/>
<keyword evidence="4 7" id="KW-0812">Transmembrane</keyword>
<feature type="non-terminal residue" evidence="9">
    <location>
        <position position="1"/>
    </location>
</feature>
<dbReference type="InterPro" id="IPR020846">
    <property type="entry name" value="MFS_dom"/>
</dbReference>
<dbReference type="EMBL" id="JACDQQ010000422">
    <property type="protein sequence ID" value="MBA0084206.1"/>
    <property type="molecule type" value="Genomic_DNA"/>
</dbReference>
<dbReference type="AlphaFoldDB" id="A0A7V8NMT7"/>
<dbReference type="PANTHER" id="PTHR23513">
    <property type="entry name" value="INTEGRAL MEMBRANE EFFLUX PROTEIN-RELATED"/>
    <property type="match status" value="1"/>
</dbReference>
<evidence type="ECO:0000256" key="3">
    <source>
        <dbReference type="ARBA" id="ARBA00022475"/>
    </source>
</evidence>
<keyword evidence="2" id="KW-0813">Transport</keyword>
<feature type="transmembrane region" description="Helical" evidence="7">
    <location>
        <begin position="116"/>
        <end position="137"/>
    </location>
</feature>
<dbReference type="SUPFAM" id="SSF103473">
    <property type="entry name" value="MFS general substrate transporter"/>
    <property type="match status" value="1"/>
</dbReference>
<dbReference type="InterPro" id="IPR036259">
    <property type="entry name" value="MFS_trans_sf"/>
</dbReference>
<keyword evidence="10" id="KW-1185">Reference proteome</keyword>
<evidence type="ECO:0000313" key="9">
    <source>
        <dbReference type="EMBL" id="MBA0084206.1"/>
    </source>
</evidence>
<comment type="caution">
    <text evidence="9">The sequence shown here is derived from an EMBL/GenBank/DDBJ whole genome shotgun (WGS) entry which is preliminary data.</text>
</comment>
<comment type="subcellular location">
    <subcellularLocation>
        <location evidence="1">Cell membrane</location>
        <topology evidence="1">Multi-pass membrane protein</topology>
    </subcellularLocation>
</comment>
<evidence type="ECO:0000256" key="6">
    <source>
        <dbReference type="ARBA" id="ARBA00023136"/>
    </source>
</evidence>
<feature type="transmembrane region" description="Helical" evidence="7">
    <location>
        <begin position="144"/>
        <end position="164"/>
    </location>
</feature>
<dbReference type="CDD" id="cd06173">
    <property type="entry name" value="MFS_MefA_like"/>
    <property type="match status" value="1"/>
</dbReference>
<sequence>AIALNSSMVNASRLVGPAVAGVIIAAYGEGYCFLLDGISFLAVIVSLLLMRITVPQKRSLPRHVLEELHEGWRYVVESVAIRSILVQLALASLLGFPYTVLMPIFASDILHGGPHALGFLMAANGVGALVGAVALALRKSVLGLGRYIAVCSALFGGSLVAFAFSRLLWLSLVLMPLAGFGFMQQMAASNTVLQTIVDDEKRGRVMAFYGMAFLGVAPFGSLLAGALAAHIGAPNTVVCSGALVLAGSFWFARQLPAIRTVVRPIYVKLGILPELAPGVAQASPLEIPPED</sequence>
<evidence type="ECO:0000313" key="10">
    <source>
        <dbReference type="Proteomes" id="UP000567293"/>
    </source>
</evidence>
<protein>
    <submittedName>
        <fullName evidence="9">MFS transporter</fullName>
    </submittedName>
</protein>
<keyword evidence="3" id="KW-1003">Cell membrane</keyword>
<evidence type="ECO:0000256" key="1">
    <source>
        <dbReference type="ARBA" id="ARBA00004651"/>
    </source>
</evidence>
<name>A0A7V8NMT7_9BACT</name>
<evidence type="ECO:0000256" key="4">
    <source>
        <dbReference type="ARBA" id="ARBA00022692"/>
    </source>
</evidence>
<accession>A0A7V8NMT7</accession>